<evidence type="ECO:0008006" key="4">
    <source>
        <dbReference type="Google" id="ProtNLM"/>
    </source>
</evidence>
<evidence type="ECO:0000256" key="1">
    <source>
        <dbReference type="SAM" id="Phobius"/>
    </source>
</evidence>
<sequence>MVRFTPLTTLGWIGSGWELIALIVLFWSVWLINRAVRRGDQPECVFEKCDEARIVEGSGIA</sequence>
<organism evidence="2 3">
    <name type="scientific">Dictyobacter formicarum</name>
    <dbReference type="NCBI Taxonomy" id="2778368"/>
    <lineage>
        <taxon>Bacteria</taxon>
        <taxon>Bacillati</taxon>
        <taxon>Chloroflexota</taxon>
        <taxon>Ktedonobacteria</taxon>
        <taxon>Ktedonobacterales</taxon>
        <taxon>Dictyobacteraceae</taxon>
        <taxon>Dictyobacter</taxon>
    </lineage>
</organism>
<name>A0ABQ3VLN3_9CHLR</name>
<keyword evidence="1" id="KW-0472">Membrane</keyword>
<reference evidence="2 3" key="1">
    <citation type="journal article" date="2021" name="Int. J. Syst. Evol. Microbiol.">
        <title>Reticulibacter mediterranei gen. nov., sp. nov., within the new family Reticulibacteraceae fam. nov., and Ktedonospora formicarum gen. nov., sp. nov., Ktedonobacter robiniae sp. nov., Dictyobacter formicarum sp. nov. and Dictyobacter arantiisoli sp. nov., belonging to the class Ktedonobacteria.</title>
        <authorList>
            <person name="Yabe S."/>
            <person name="Zheng Y."/>
            <person name="Wang C.M."/>
            <person name="Sakai Y."/>
            <person name="Abe K."/>
            <person name="Yokota A."/>
            <person name="Donadio S."/>
            <person name="Cavaletti L."/>
            <person name="Monciardini P."/>
        </authorList>
    </citation>
    <scope>NUCLEOTIDE SEQUENCE [LARGE SCALE GENOMIC DNA]</scope>
    <source>
        <strain evidence="2 3">SOSP1-9</strain>
    </source>
</reference>
<dbReference type="Proteomes" id="UP000635565">
    <property type="component" value="Unassembled WGS sequence"/>
</dbReference>
<accession>A0ABQ3VLN3</accession>
<dbReference type="EMBL" id="BNJJ01000015">
    <property type="protein sequence ID" value="GHO87010.1"/>
    <property type="molecule type" value="Genomic_DNA"/>
</dbReference>
<evidence type="ECO:0000313" key="2">
    <source>
        <dbReference type="EMBL" id="GHO87010.1"/>
    </source>
</evidence>
<feature type="transmembrane region" description="Helical" evidence="1">
    <location>
        <begin position="12"/>
        <end position="32"/>
    </location>
</feature>
<gene>
    <name evidence="2" type="ORF">KSZ_50160</name>
</gene>
<dbReference type="RefSeq" id="WP_201364609.1">
    <property type="nucleotide sequence ID" value="NZ_BNJJ01000015.1"/>
</dbReference>
<keyword evidence="1" id="KW-0812">Transmembrane</keyword>
<comment type="caution">
    <text evidence="2">The sequence shown here is derived from an EMBL/GenBank/DDBJ whole genome shotgun (WGS) entry which is preliminary data.</text>
</comment>
<keyword evidence="1" id="KW-1133">Transmembrane helix</keyword>
<evidence type="ECO:0000313" key="3">
    <source>
        <dbReference type="Proteomes" id="UP000635565"/>
    </source>
</evidence>
<proteinExistence type="predicted"/>
<protein>
    <recommendedName>
        <fullName evidence="4">FeoB-associated Cys-rich membrane protein</fullName>
    </recommendedName>
</protein>
<keyword evidence="3" id="KW-1185">Reference proteome</keyword>